<gene>
    <name evidence="2" type="ORF">ABB26_11430</name>
</gene>
<evidence type="ECO:0000256" key="1">
    <source>
        <dbReference type="SAM" id="Phobius"/>
    </source>
</evidence>
<keyword evidence="1" id="KW-0812">Transmembrane</keyword>
<dbReference type="STRING" id="405444.ABB26_11430"/>
<dbReference type="RefSeq" id="WP_057634203.1">
    <property type="nucleotide sequence ID" value="NZ_LDJI01000021.1"/>
</dbReference>
<dbReference type="OrthoDB" id="9792847at2"/>
<dbReference type="PANTHER" id="PTHR35337">
    <property type="entry name" value="SLR1478 PROTEIN"/>
    <property type="match status" value="1"/>
</dbReference>
<comment type="caution">
    <text evidence="2">The sequence shown here is derived from an EMBL/GenBank/DDBJ whole genome shotgun (WGS) entry which is preliminary data.</text>
</comment>
<protein>
    <submittedName>
        <fullName evidence="2">Membrane protein</fullName>
    </submittedName>
</protein>
<accession>A0A0R0C2C8</accession>
<dbReference type="PANTHER" id="PTHR35337:SF1">
    <property type="entry name" value="SLR1478 PROTEIN"/>
    <property type="match status" value="1"/>
</dbReference>
<sequence length="331" mass="37191">MRQEQFVTRYQHEWQQFEDWLQRRGEKARKSRSSLDPQLPGDETIPQRYRRLCQQLALARRRGYSPQLVERLQQLMQRGHNLLYRTPTPRWQRAVEFLVADFPQLVRSQAGAMWVAFALFAVPLIGIFVLLQFKPELIHLLLDPRQIAQMEKMYDPAADHLGRDSGTNWAMFGHYIMNNISIGLRTFASGLLAGIGTILVLLFNGLTIGAVAGHLQNAGFGEPFWRFVVGHAPFELTAIVIAGGAGLQLGLRLLAPGRKRRIDALVEGGVIGARLCLGVAFMLLVAAFIEAFWSAIVWVPMWGKLTASGMLWTLVIVWLWRGGRGGAGNAH</sequence>
<dbReference type="InterPro" id="IPR002798">
    <property type="entry name" value="SpoIIM-like"/>
</dbReference>
<keyword evidence="1" id="KW-0472">Membrane</keyword>
<evidence type="ECO:0000313" key="3">
    <source>
        <dbReference type="Proteomes" id="UP000050864"/>
    </source>
</evidence>
<proteinExistence type="predicted"/>
<dbReference type="Pfam" id="PF01944">
    <property type="entry name" value="SpoIIM"/>
    <property type="match status" value="1"/>
</dbReference>
<feature type="transmembrane region" description="Helical" evidence="1">
    <location>
        <begin position="232"/>
        <end position="254"/>
    </location>
</feature>
<feature type="transmembrane region" description="Helical" evidence="1">
    <location>
        <begin position="275"/>
        <end position="296"/>
    </location>
</feature>
<name>A0A0R0C2C8_9GAMM</name>
<dbReference type="EMBL" id="LDJI01000021">
    <property type="protein sequence ID" value="KRG63531.1"/>
    <property type="molecule type" value="Genomic_DNA"/>
</dbReference>
<keyword evidence="1" id="KW-1133">Transmembrane helix</keyword>
<feature type="transmembrane region" description="Helical" evidence="1">
    <location>
        <begin position="111"/>
        <end position="131"/>
    </location>
</feature>
<keyword evidence="3" id="KW-1185">Reference proteome</keyword>
<dbReference type="Proteomes" id="UP000050864">
    <property type="component" value="Unassembled WGS sequence"/>
</dbReference>
<organism evidence="2 3">
    <name type="scientific">Stenotrophomonas humi</name>
    <dbReference type="NCBI Taxonomy" id="405444"/>
    <lineage>
        <taxon>Bacteria</taxon>
        <taxon>Pseudomonadati</taxon>
        <taxon>Pseudomonadota</taxon>
        <taxon>Gammaproteobacteria</taxon>
        <taxon>Lysobacterales</taxon>
        <taxon>Lysobacteraceae</taxon>
        <taxon>Stenotrophomonas</taxon>
    </lineage>
</organism>
<reference evidence="2 3" key="1">
    <citation type="submission" date="2015-05" db="EMBL/GenBank/DDBJ databases">
        <title>Genome sequencing and analysis of members of genus Stenotrophomonas.</title>
        <authorList>
            <person name="Patil P.P."/>
            <person name="Midha S."/>
            <person name="Patil P.B."/>
        </authorList>
    </citation>
    <scope>NUCLEOTIDE SEQUENCE [LARGE SCALE GENOMIC DNA]</scope>
    <source>
        <strain evidence="2 3">DSM 18929</strain>
    </source>
</reference>
<dbReference type="PATRIC" id="fig|405444.3.peg.1373"/>
<feature type="transmembrane region" description="Helical" evidence="1">
    <location>
        <begin position="302"/>
        <end position="320"/>
    </location>
</feature>
<dbReference type="AlphaFoldDB" id="A0A0R0C2C8"/>
<feature type="transmembrane region" description="Helical" evidence="1">
    <location>
        <begin position="187"/>
        <end position="212"/>
    </location>
</feature>
<evidence type="ECO:0000313" key="2">
    <source>
        <dbReference type="EMBL" id="KRG63531.1"/>
    </source>
</evidence>